<dbReference type="OrthoDB" id="10250354at2759"/>
<keyword evidence="1" id="KW-0677">Repeat</keyword>
<feature type="region of interest" description="Disordered" evidence="4">
    <location>
        <begin position="488"/>
        <end position="538"/>
    </location>
</feature>
<feature type="signal peptide" evidence="5">
    <location>
        <begin position="1"/>
        <end position="22"/>
    </location>
</feature>
<protein>
    <recommendedName>
        <fullName evidence="6">J domain-containing protein</fullName>
    </recommendedName>
</protein>
<dbReference type="InterPro" id="IPR018253">
    <property type="entry name" value="DnaJ_domain_CS"/>
</dbReference>
<gene>
    <name evidence="7" type="ORF">PPROV_000048200</name>
</gene>
<organism evidence="7 8">
    <name type="scientific">Pycnococcus provasolii</name>
    <dbReference type="NCBI Taxonomy" id="41880"/>
    <lineage>
        <taxon>Eukaryota</taxon>
        <taxon>Viridiplantae</taxon>
        <taxon>Chlorophyta</taxon>
        <taxon>Pseudoscourfieldiophyceae</taxon>
        <taxon>Pseudoscourfieldiales</taxon>
        <taxon>Pycnococcaceae</taxon>
        <taxon>Pycnococcus</taxon>
    </lineage>
</organism>
<accession>A0A830H3T1</accession>
<evidence type="ECO:0000313" key="7">
    <source>
        <dbReference type="EMBL" id="GHP01725.1"/>
    </source>
</evidence>
<dbReference type="SUPFAM" id="SSF46565">
    <property type="entry name" value="Chaperone J-domain"/>
    <property type="match status" value="1"/>
</dbReference>
<dbReference type="SMART" id="SM00271">
    <property type="entry name" value="DnaJ"/>
    <property type="match status" value="1"/>
</dbReference>
<sequence length="538" mass="57477">MTIRLARVWPAVLVLLIARTAAQQQQQHDGGGGGGACDAAGDAGTGACAAPGQRGLDAASAIKAGDAAMAEQRYLAAAGHYGKAVSLAPSDPVGHAKRATALVAQGKPFDALRDLDAAVLADVSGRAGSRLSRARIRRMVCHFDGALEDVNKVLEAKEDNGAARAELSTLLDARKALGLAQIAHASNDRESFRRHIDKVLEKCNSCAAARLLLAESMLRAGDADTAVAECGTLLKANAKDLDALLLRGLAYYVSGKVDTCLKHMREGLKYDPEHKGLKAAYRRYKNVDKAMSNGNAAAAENRQADAAASFEKAIAEMQKAANSKDGGIQINHVPRSLASAAHLGACKAHRRLGQAEKAVTACNSAIEASGNGGTAEMLVERAEAFVLQEAWERAMHDAQVAHQKDQGSGAGELYQRVQRMKQMAGRVDYYKVLGLHRGASDREIKRAYKQLALKWHPDKNPDNPEAAEKEFQKVAGAYEILSDPEKKARFDRGEDPNEQNGGGGGGGGGFHHPFGQHFGHHHHHHHGGRQRTFTFRFG</sequence>
<dbReference type="Gene3D" id="1.10.287.110">
    <property type="entry name" value="DnaJ domain"/>
    <property type="match status" value="1"/>
</dbReference>
<comment type="caution">
    <text evidence="7">The sequence shown here is derived from an EMBL/GenBank/DDBJ whole genome shotgun (WGS) entry which is preliminary data.</text>
</comment>
<evidence type="ECO:0000256" key="5">
    <source>
        <dbReference type="SAM" id="SignalP"/>
    </source>
</evidence>
<feature type="compositionally biased region" description="Basic residues" evidence="4">
    <location>
        <begin position="518"/>
        <end position="529"/>
    </location>
</feature>
<keyword evidence="2 3" id="KW-0802">TPR repeat</keyword>
<reference evidence="7" key="1">
    <citation type="submission" date="2020-10" db="EMBL/GenBank/DDBJ databases">
        <title>Unveiling of a novel bifunctional photoreceptor, Dualchrome1, isolated from a cosmopolitan green alga.</title>
        <authorList>
            <person name="Suzuki S."/>
            <person name="Kawachi M."/>
        </authorList>
    </citation>
    <scope>NUCLEOTIDE SEQUENCE</scope>
    <source>
        <strain evidence="7">NIES 2893</strain>
    </source>
</reference>
<name>A0A830H3T1_9CHLO</name>
<feature type="repeat" description="TPR" evidence="3">
    <location>
        <begin position="241"/>
        <end position="274"/>
    </location>
</feature>
<dbReference type="CDD" id="cd06257">
    <property type="entry name" value="DnaJ"/>
    <property type="match status" value="1"/>
</dbReference>
<dbReference type="PANTHER" id="PTHR45188:SF2">
    <property type="entry name" value="DNAJ HOMOLOG SUBFAMILY C MEMBER 7"/>
    <property type="match status" value="1"/>
</dbReference>
<feature type="domain" description="J" evidence="6">
    <location>
        <begin position="428"/>
        <end position="494"/>
    </location>
</feature>
<dbReference type="InterPro" id="IPR019734">
    <property type="entry name" value="TPR_rpt"/>
</dbReference>
<dbReference type="InterPro" id="IPR001623">
    <property type="entry name" value="DnaJ_domain"/>
</dbReference>
<evidence type="ECO:0000259" key="6">
    <source>
        <dbReference type="PROSITE" id="PS50076"/>
    </source>
</evidence>
<dbReference type="SUPFAM" id="SSF48452">
    <property type="entry name" value="TPR-like"/>
    <property type="match status" value="3"/>
</dbReference>
<evidence type="ECO:0000256" key="2">
    <source>
        <dbReference type="ARBA" id="ARBA00022803"/>
    </source>
</evidence>
<evidence type="ECO:0000256" key="3">
    <source>
        <dbReference type="PROSITE-ProRule" id="PRU00339"/>
    </source>
</evidence>
<dbReference type="PROSITE" id="PS00636">
    <property type="entry name" value="DNAJ_1"/>
    <property type="match status" value="1"/>
</dbReference>
<dbReference type="SMART" id="SM00028">
    <property type="entry name" value="TPR"/>
    <property type="match status" value="6"/>
</dbReference>
<dbReference type="AlphaFoldDB" id="A0A830H3T1"/>
<keyword evidence="5" id="KW-0732">Signal</keyword>
<dbReference type="PROSITE" id="PS50005">
    <property type="entry name" value="TPR"/>
    <property type="match status" value="1"/>
</dbReference>
<dbReference type="InterPro" id="IPR011990">
    <property type="entry name" value="TPR-like_helical_dom_sf"/>
</dbReference>
<dbReference type="Pfam" id="PF00226">
    <property type="entry name" value="DnaJ"/>
    <property type="match status" value="1"/>
</dbReference>
<proteinExistence type="predicted"/>
<evidence type="ECO:0000256" key="4">
    <source>
        <dbReference type="SAM" id="MobiDB-lite"/>
    </source>
</evidence>
<dbReference type="Proteomes" id="UP000660262">
    <property type="component" value="Unassembled WGS sequence"/>
</dbReference>
<dbReference type="PANTHER" id="PTHR45188">
    <property type="entry name" value="DNAJ PROTEIN P58IPK HOMOLOG"/>
    <property type="match status" value="1"/>
</dbReference>
<keyword evidence="8" id="KW-1185">Reference proteome</keyword>
<dbReference type="InterPro" id="IPR036869">
    <property type="entry name" value="J_dom_sf"/>
</dbReference>
<feature type="chain" id="PRO_5032769133" description="J domain-containing protein" evidence="5">
    <location>
        <begin position="23"/>
        <end position="538"/>
    </location>
</feature>
<evidence type="ECO:0000313" key="8">
    <source>
        <dbReference type="Proteomes" id="UP000660262"/>
    </source>
</evidence>
<dbReference type="Gene3D" id="1.25.40.10">
    <property type="entry name" value="Tetratricopeptide repeat domain"/>
    <property type="match status" value="1"/>
</dbReference>
<feature type="compositionally biased region" description="Gly residues" evidence="4">
    <location>
        <begin position="500"/>
        <end position="510"/>
    </location>
</feature>
<dbReference type="PRINTS" id="PR00625">
    <property type="entry name" value="JDOMAIN"/>
</dbReference>
<evidence type="ECO:0000256" key="1">
    <source>
        <dbReference type="ARBA" id="ARBA00022737"/>
    </source>
</evidence>
<dbReference type="PROSITE" id="PS50076">
    <property type="entry name" value="DNAJ_2"/>
    <property type="match status" value="1"/>
</dbReference>
<dbReference type="EMBL" id="BNJQ01000001">
    <property type="protein sequence ID" value="GHP01725.1"/>
    <property type="molecule type" value="Genomic_DNA"/>
</dbReference>